<dbReference type="Gene3D" id="1.10.630.10">
    <property type="entry name" value="Cytochrome P450"/>
    <property type="match status" value="1"/>
</dbReference>
<dbReference type="CDD" id="cd00302">
    <property type="entry name" value="cytochrome_P450"/>
    <property type="match status" value="1"/>
</dbReference>
<keyword evidence="3" id="KW-1185">Reference proteome</keyword>
<dbReference type="RefSeq" id="WP_344602721.1">
    <property type="nucleotide sequence ID" value="NZ_BAAAHE010000008.1"/>
</dbReference>
<name>A0ABP3RPN0_9ACTN</name>
<dbReference type="Proteomes" id="UP001500957">
    <property type="component" value="Unassembled WGS sequence"/>
</dbReference>
<gene>
    <name evidence="2" type="ORF">GCM10009547_12410</name>
</gene>
<comment type="similarity">
    <text evidence="1">Belongs to the cytochrome P450 family.</text>
</comment>
<evidence type="ECO:0000256" key="1">
    <source>
        <dbReference type="ARBA" id="ARBA00010617"/>
    </source>
</evidence>
<reference evidence="3" key="1">
    <citation type="journal article" date="2019" name="Int. J. Syst. Evol. Microbiol.">
        <title>The Global Catalogue of Microorganisms (GCM) 10K type strain sequencing project: providing services to taxonomists for standard genome sequencing and annotation.</title>
        <authorList>
            <consortium name="The Broad Institute Genomics Platform"/>
            <consortium name="The Broad Institute Genome Sequencing Center for Infectious Disease"/>
            <person name="Wu L."/>
            <person name="Ma J."/>
        </authorList>
    </citation>
    <scope>NUCLEOTIDE SEQUENCE [LARGE SCALE GENOMIC DNA]</scope>
    <source>
        <strain evidence="3">JCM 10671</strain>
    </source>
</reference>
<dbReference type="PANTHER" id="PTHR46696">
    <property type="entry name" value="P450, PUTATIVE (EUROFUNG)-RELATED"/>
    <property type="match status" value="1"/>
</dbReference>
<comment type="caution">
    <text evidence="2">The sequence shown here is derived from an EMBL/GenBank/DDBJ whole genome shotgun (WGS) entry which is preliminary data.</text>
</comment>
<evidence type="ECO:0000313" key="2">
    <source>
        <dbReference type="EMBL" id="GAA0611894.1"/>
    </source>
</evidence>
<accession>A0ABP3RPN0</accession>
<evidence type="ECO:0000313" key="3">
    <source>
        <dbReference type="Proteomes" id="UP001500957"/>
    </source>
</evidence>
<organism evidence="2 3">
    <name type="scientific">Sporichthya brevicatena</name>
    <dbReference type="NCBI Taxonomy" id="171442"/>
    <lineage>
        <taxon>Bacteria</taxon>
        <taxon>Bacillati</taxon>
        <taxon>Actinomycetota</taxon>
        <taxon>Actinomycetes</taxon>
        <taxon>Sporichthyales</taxon>
        <taxon>Sporichthyaceae</taxon>
        <taxon>Sporichthya</taxon>
    </lineage>
</organism>
<dbReference type="Pfam" id="PF00067">
    <property type="entry name" value="p450"/>
    <property type="match status" value="1"/>
</dbReference>
<sequence length="441" mass="48959">MTDSAIPCPFARVDKLEDIGKLMRSRTAVTHNPDFFAARAADEVNGEINVREFLGAAMIYDDGESHRLRRKLLNPLVRADALHGIREDVVLPEADRLLAQRLAKTDADGVYRLDLMEFLERVFIHFTAKLIGLIGVDSDDRIALMASLAGPLAAGTSSAYLQDRAEVNRRALKAKARYVEEFFRPSLAWHREQVAKIEAGELSPDDGPDSLLRLVAAEAAPEWKDEDNAIVESTMLFAASVGTSTQSIAHTLDLVSTWLEANPQDRGRRTDPTFLLNALEEVVRLRAPFSPYTTRMAMEPYTLSSGVELQPGQELHIEWVKANRDRATFGEDADRFNPNRATPADGTPRYGVGFGLGTHQCYGLRVVVGNDGKGGAHVELLRKLMVAGVRPDPDNPPVELAKDMSKFEVEDIPRYLTYPVVFDRAEDSLHDRELVDPGQDE</sequence>
<protein>
    <recommendedName>
        <fullName evidence="4">Cytochrome P450</fullName>
    </recommendedName>
</protein>
<dbReference type="EMBL" id="BAAAHE010000008">
    <property type="protein sequence ID" value="GAA0611894.1"/>
    <property type="molecule type" value="Genomic_DNA"/>
</dbReference>
<dbReference type="InterPro" id="IPR002397">
    <property type="entry name" value="Cyt_P450_B"/>
</dbReference>
<dbReference type="PRINTS" id="PR00359">
    <property type="entry name" value="BP450"/>
</dbReference>
<evidence type="ECO:0008006" key="4">
    <source>
        <dbReference type="Google" id="ProtNLM"/>
    </source>
</evidence>
<dbReference type="PANTHER" id="PTHR46696:SF1">
    <property type="entry name" value="CYTOCHROME P450 YJIB-RELATED"/>
    <property type="match status" value="1"/>
</dbReference>
<proteinExistence type="inferred from homology"/>
<dbReference type="InterPro" id="IPR001128">
    <property type="entry name" value="Cyt_P450"/>
</dbReference>
<dbReference type="InterPro" id="IPR036396">
    <property type="entry name" value="Cyt_P450_sf"/>
</dbReference>
<dbReference type="SUPFAM" id="SSF48264">
    <property type="entry name" value="Cytochrome P450"/>
    <property type="match status" value="1"/>
</dbReference>